<feature type="region of interest" description="Disordered" evidence="1">
    <location>
        <begin position="314"/>
        <end position="372"/>
    </location>
</feature>
<feature type="region of interest" description="Disordered" evidence="1">
    <location>
        <begin position="1"/>
        <end position="27"/>
    </location>
</feature>
<proteinExistence type="predicted"/>
<evidence type="ECO:0000256" key="1">
    <source>
        <dbReference type="SAM" id="MobiDB-lite"/>
    </source>
</evidence>
<dbReference type="Proteomes" id="UP000250266">
    <property type="component" value="Unassembled WGS sequence"/>
</dbReference>
<evidence type="ECO:0000256" key="2">
    <source>
        <dbReference type="SAM" id="Phobius"/>
    </source>
</evidence>
<reference evidence="3 4" key="1">
    <citation type="journal article" date="2016" name="Nat. Commun.">
        <title>Ectomycorrhizal ecology is imprinted in the genome of the dominant symbiotic fungus Cenococcum geophilum.</title>
        <authorList>
            <consortium name="DOE Joint Genome Institute"/>
            <person name="Peter M."/>
            <person name="Kohler A."/>
            <person name="Ohm R.A."/>
            <person name="Kuo A."/>
            <person name="Krutzmann J."/>
            <person name="Morin E."/>
            <person name="Arend M."/>
            <person name="Barry K.W."/>
            <person name="Binder M."/>
            <person name="Choi C."/>
            <person name="Clum A."/>
            <person name="Copeland A."/>
            <person name="Grisel N."/>
            <person name="Haridas S."/>
            <person name="Kipfer T."/>
            <person name="LaButti K."/>
            <person name="Lindquist E."/>
            <person name="Lipzen A."/>
            <person name="Maire R."/>
            <person name="Meier B."/>
            <person name="Mihaltcheva S."/>
            <person name="Molinier V."/>
            <person name="Murat C."/>
            <person name="Poggeler S."/>
            <person name="Quandt C.A."/>
            <person name="Sperisen C."/>
            <person name="Tritt A."/>
            <person name="Tisserant E."/>
            <person name="Crous P.W."/>
            <person name="Henrissat B."/>
            <person name="Nehls U."/>
            <person name="Egli S."/>
            <person name="Spatafora J.W."/>
            <person name="Grigoriev I.V."/>
            <person name="Martin F.M."/>
        </authorList>
    </citation>
    <scope>NUCLEOTIDE SEQUENCE [LARGE SCALE GENOMIC DNA]</scope>
    <source>
        <strain evidence="3 4">CBS 459.81</strain>
    </source>
</reference>
<keyword evidence="2" id="KW-1133">Transmembrane helix</keyword>
<keyword evidence="2" id="KW-0472">Membrane</keyword>
<dbReference type="AlphaFoldDB" id="A0A8E2EJW7"/>
<feature type="transmembrane region" description="Helical" evidence="2">
    <location>
        <begin position="211"/>
        <end position="235"/>
    </location>
</feature>
<feature type="compositionally biased region" description="Polar residues" evidence="1">
    <location>
        <begin position="337"/>
        <end position="348"/>
    </location>
</feature>
<gene>
    <name evidence="3" type="ORF">K432DRAFT_90598</name>
</gene>
<feature type="compositionally biased region" description="Low complexity" evidence="1">
    <location>
        <begin position="16"/>
        <end position="27"/>
    </location>
</feature>
<feature type="transmembrane region" description="Helical" evidence="2">
    <location>
        <begin position="179"/>
        <end position="199"/>
    </location>
</feature>
<dbReference type="EMBL" id="KV744829">
    <property type="protein sequence ID" value="OCK84838.1"/>
    <property type="molecule type" value="Genomic_DNA"/>
</dbReference>
<evidence type="ECO:0000313" key="4">
    <source>
        <dbReference type="Proteomes" id="UP000250266"/>
    </source>
</evidence>
<organism evidence="3 4">
    <name type="scientific">Lepidopterella palustris CBS 459.81</name>
    <dbReference type="NCBI Taxonomy" id="1314670"/>
    <lineage>
        <taxon>Eukaryota</taxon>
        <taxon>Fungi</taxon>
        <taxon>Dikarya</taxon>
        <taxon>Ascomycota</taxon>
        <taxon>Pezizomycotina</taxon>
        <taxon>Dothideomycetes</taxon>
        <taxon>Pleosporomycetidae</taxon>
        <taxon>Mytilinidiales</taxon>
        <taxon>Argynnaceae</taxon>
        <taxon>Lepidopterella</taxon>
    </lineage>
</organism>
<name>A0A8E2EJW7_9PEZI</name>
<keyword evidence="4" id="KW-1185">Reference proteome</keyword>
<keyword evidence="2" id="KW-0812">Transmembrane</keyword>
<dbReference type="OrthoDB" id="5417811at2759"/>
<feature type="region of interest" description="Disordered" evidence="1">
    <location>
        <begin position="73"/>
        <end position="95"/>
    </location>
</feature>
<sequence>MPIPYFHRASPRPEDSPASSSPSRFSAVQCRTRSILNGSSIYSNSPVPSNNNTPKLPLLGFLRRPHSPPDLLVVPDGDLPRDSISSRSPLRPQHTAGSYMRAIAPEEVEPVEPQSAHTRYGSVDPETEHLADLVNDRRRRRRVRRRREPHRRAWVRKRAERGICFPFVQNPAARSKCKACLVSGLFLAVVLTIYLSIALTRSHLGQEVHVLFIMVILCTTIFFCHSLIRLCMLVLHPPSDQPRIPSMTGPEGFTPIRPIRVHLARDEEIAIGGAEGVVDPEKEVTAVTMPPPAYGLWRCSVRVDPNLLHWQRADQVSTGPPGVNRPPSSFPLATAHTHANSRSSSISPTPQPRAEEEQATHGPRPPSYVSDDGVSYVVSAVPRSIAPSEMGMSDVHPAWRPAFAI</sequence>
<accession>A0A8E2EJW7</accession>
<protein>
    <submittedName>
        <fullName evidence="3">Uncharacterized protein</fullName>
    </submittedName>
</protein>
<evidence type="ECO:0000313" key="3">
    <source>
        <dbReference type="EMBL" id="OCK84838.1"/>
    </source>
</evidence>